<organism evidence="2 3">
    <name type="scientific">Fimbriimonas ginsengisoli Gsoil 348</name>
    <dbReference type="NCBI Taxonomy" id="661478"/>
    <lineage>
        <taxon>Bacteria</taxon>
        <taxon>Bacillati</taxon>
        <taxon>Armatimonadota</taxon>
        <taxon>Fimbriimonadia</taxon>
        <taxon>Fimbriimonadales</taxon>
        <taxon>Fimbriimonadaceae</taxon>
        <taxon>Fimbriimonas</taxon>
    </lineage>
</organism>
<sequence>MIGSAKSSWAVHHLDHESLAEGGSYLVKSPSAALRLLCAIPFLVGAFGWGERQGVPPENRSGKTGDPISRLAKEIDSKARTLAYEPSHGYLRALLSELHIDPVSQVLVFSKTSFQSAFIDPSTPRAIYFDGNCYVGWIPGAPNIEIITVDPELGPQFYTLANRRTAMPRFVKQTDDCFSCHDSPMTHNLPGLLTRSVYAAPDGRLLTAAGSYVTTSVSPISERWGGWYVTGKSGSQLHMGNEPARGPEANPTQDRRRGTNVTDLSRYFDTSTYLTPHSDIVSLMVLEQQTTITNCINQAAQSTRAALKYAADMLALGWERDHIDAGTIERVNHACEPLVRALLGADEPALTSPLIPSNGFSKKFSLSAPPDPQGRRLSDLDLKTRILRYPCNPMIYCTGFRGLPTPARDHVLRRLREVLSGKDTSVQLPGVTSESRAAALAILDATVH</sequence>
<dbReference type="eggNOG" id="ENOG502Z8YZ">
    <property type="taxonomic scope" value="Bacteria"/>
</dbReference>
<evidence type="ECO:0000256" key="1">
    <source>
        <dbReference type="SAM" id="MobiDB-lite"/>
    </source>
</evidence>
<dbReference type="HOGENOM" id="CLU_615194_0_0_0"/>
<reference evidence="2 3" key="1">
    <citation type="journal article" date="2014" name="PLoS ONE">
        <title>The first complete genome sequence of the class fimbriimonadia in the phylum armatimonadetes.</title>
        <authorList>
            <person name="Hu Z.Y."/>
            <person name="Wang Y.Z."/>
            <person name="Im W.T."/>
            <person name="Wang S.Y."/>
            <person name="Zhao G.P."/>
            <person name="Zheng H.J."/>
            <person name="Quan Z.X."/>
        </authorList>
    </citation>
    <scope>NUCLEOTIDE SEQUENCE [LARGE SCALE GENOMIC DNA]</scope>
    <source>
        <strain evidence="2">Gsoil 348</strain>
    </source>
</reference>
<evidence type="ECO:0000313" key="3">
    <source>
        <dbReference type="Proteomes" id="UP000027982"/>
    </source>
</evidence>
<feature type="region of interest" description="Disordered" evidence="1">
    <location>
        <begin position="235"/>
        <end position="258"/>
    </location>
</feature>
<dbReference type="KEGG" id="fgi:OP10G_4305"/>
<dbReference type="Proteomes" id="UP000027982">
    <property type="component" value="Chromosome"/>
</dbReference>
<dbReference type="EMBL" id="CP007139">
    <property type="protein sequence ID" value="AIE87673.1"/>
    <property type="molecule type" value="Genomic_DNA"/>
</dbReference>
<evidence type="ECO:0000313" key="2">
    <source>
        <dbReference type="EMBL" id="AIE87673.1"/>
    </source>
</evidence>
<dbReference type="STRING" id="661478.OP10G_4305"/>
<protein>
    <recommendedName>
        <fullName evidence="4">Cytochrome c domain-containing protein</fullName>
    </recommendedName>
</protein>
<evidence type="ECO:0008006" key="4">
    <source>
        <dbReference type="Google" id="ProtNLM"/>
    </source>
</evidence>
<keyword evidence="3" id="KW-1185">Reference proteome</keyword>
<accession>A0A068NVX3</accession>
<name>A0A068NVX3_FIMGI</name>
<proteinExistence type="predicted"/>
<gene>
    <name evidence="2" type="ORF">OP10G_4305</name>
</gene>
<dbReference type="AlphaFoldDB" id="A0A068NVX3"/>